<dbReference type="PROSITE" id="PS50042">
    <property type="entry name" value="CNMP_BINDING_3"/>
    <property type="match status" value="1"/>
</dbReference>
<evidence type="ECO:0000256" key="1">
    <source>
        <dbReference type="ARBA" id="ARBA00023015"/>
    </source>
</evidence>
<keyword evidence="2" id="KW-0238">DNA-binding</keyword>
<evidence type="ECO:0000313" key="6">
    <source>
        <dbReference type="EMBL" id="NPU70028.1"/>
    </source>
</evidence>
<dbReference type="Gene3D" id="1.10.10.10">
    <property type="entry name" value="Winged helix-like DNA-binding domain superfamily/Winged helix DNA-binding domain"/>
    <property type="match status" value="1"/>
</dbReference>
<evidence type="ECO:0000256" key="2">
    <source>
        <dbReference type="ARBA" id="ARBA00023125"/>
    </source>
</evidence>
<evidence type="ECO:0000259" key="4">
    <source>
        <dbReference type="PROSITE" id="PS50042"/>
    </source>
</evidence>
<dbReference type="PANTHER" id="PTHR24567:SF68">
    <property type="entry name" value="DNA-BINDING TRANSCRIPTIONAL DUAL REGULATOR CRP"/>
    <property type="match status" value="1"/>
</dbReference>
<name>A0ABX2CPF0_9BRAD</name>
<dbReference type="InterPro" id="IPR018490">
    <property type="entry name" value="cNMP-bd_dom_sf"/>
</dbReference>
<gene>
    <name evidence="6" type="ORF">HL667_33910</name>
</gene>
<dbReference type="CDD" id="cd00038">
    <property type="entry name" value="CAP_ED"/>
    <property type="match status" value="1"/>
</dbReference>
<dbReference type="Proteomes" id="UP000886476">
    <property type="component" value="Unassembled WGS sequence"/>
</dbReference>
<dbReference type="EMBL" id="JABFDN010000033">
    <property type="protein sequence ID" value="NPU70028.1"/>
    <property type="molecule type" value="Genomic_DNA"/>
</dbReference>
<evidence type="ECO:0000313" key="7">
    <source>
        <dbReference type="Proteomes" id="UP000886476"/>
    </source>
</evidence>
<dbReference type="InterPro" id="IPR036390">
    <property type="entry name" value="WH_DNA-bd_sf"/>
</dbReference>
<dbReference type="SMART" id="SM00100">
    <property type="entry name" value="cNMP"/>
    <property type="match status" value="1"/>
</dbReference>
<dbReference type="SUPFAM" id="SSF51206">
    <property type="entry name" value="cAMP-binding domain-like"/>
    <property type="match status" value="1"/>
</dbReference>
<keyword evidence="7" id="KW-1185">Reference proteome</keyword>
<dbReference type="SMART" id="SM00419">
    <property type="entry name" value="HTH_CRP"/>
    <property type="match status" value="1"/>
</dbReference>
<dbReference type="InterPro" id="IPR050397">
    <property type="entry name" value="Env_Response_Regulators"/>
</dbReference>
<feature type="domain" description="Cyclic nucleotide-binding" evidence="4">
    <location>
        <begin position="30"/>
        <end position="129"/>
    </location>
</feature>
<dbReference type="PANTHER" id="PTHR24567">
    <property type="entry name" value="CRP FAMILY TRANSCRIPTIONAL REGULATORY PROTEIN"/>
    <property type="match status" value="1"/>
</dbReference>
<proteinExistence type="predicted"/>
<dbReference type="Pfam" id="PF13545">
    <property type="entry name" value="HTH_Crp_2"/>
    <property type="match status" value="1"/>
</dbReference>
<dbReference type="SUPFAM" id="SSF46785">
    <property type="entry name" value="Winged helix' DNA-binding domain"/>
    <property type="match status" value="1"/>
</dbReference>
<dbReference type="InterPro" id="IPR036388">
    <property type="entry name" value="WH-like_DNA-bd_sf"/>
</dbReference>
<dbReference type="Pfam" id="PF00027">
    <property type="entry name" value="cNMP_binding"/>
    <property type="match status" value="1"/>
</dbReference>
<keyword evidence="1" id="KW-0805">Transcription regulation</keyword>
<dbReference type="Gene3D" id="2.60.120.10">
    <property type="entry name" value="Jelly Rolls"/>
    <property type="match status" value="1"/>
</dbReference>
<dbReference type="PROSITE" id="PS51063">
    <property type="entry name" value="HTH_CRP_2"/>
    <property type="match status" value="1"/>
</dbReference>
<organism evidence="6 7">
    <name type="scientific">Bradyrhizobium aeschynomenes</name>
    <dbReference type="NCBI Taxonomy" id="2734909"/>
    <lineage>
        <taxon>Bacteria</taxon>
        <taxon>Pseudomonadati</taxon>
        <taxon>Pseudomonadota</taxon>
        <taxon>Alphaproteobacteria</taxon>
        <taxon>Hyphomicrobiales</taxon>
        <taxon>Nitrobacteraceae</taxon>
        <taxon>Bradyrhizobium</taxon>
    </lineage>
</organism>
<reference evidence="6" key="1">
    <citation type="submission" date="2020-05" db="EMBL/GenBank/DDBJ databases">
        <title>Nod-independent and nitrogen-fixing Bradyrhizobium aeschynomene sp. nov. isolated from nodules of Aeschynomene indica.</title>
        <authorList>
            <person name="Zhang Z."/>
        </authorList>
    </citation>
    <scope>NUCLEOTIDE SEQUENCE</scope>
    <source>
        <strain evidence="6">83012</strain>
    </source>
</reference>
<comment type="caution">
    <text evidence="6">The sequence shown here is derived from an EMBL/GenBank/DDBJ whole genome shotgun (WGS) entry which is preliminary data.</text>
</comment>
<protein>
    <submittedName>
        <fullName evidence="6">Crp/Fnr family transcriptional regulator</fullName>
    </submittedName>
</protein>
<feature type="domain" description="HTH crp-type" evidence="5">
    <location>
        <begin position="143"/>
        <end position="213"/>
    </location>
</feature>
<dbReference type="InterPro" id="IPR000595">
    <property type="entry name" value="cNMP-bd_dom"/>
</dbReference>
<dbReference type="InterPro" id="IPR012318">
    <property type="entry name" value="HTH_CRP"/>
</dbReference>
<sequence length="228" mass="24933">MGAVPSSNLAKFDPTAFLDKICSGRKLLKIPRGHCVFAQGNPANTLFFLQQGKIKLTVVNDAGKEAVVGIVDAGQFFGEGCLTRQPLHTGSACALQDCVVIAIARKAMIAALRLYPELAEMFISFLLGRIGRFEADLIDQLFHSSEQRLARLLLTMANYGRDGTPLPIIPKVSQETMAEMIGTTRSRVSHFMNKFRKAGLIAYDGEIVVYPALLQAVLNDNLQAEQHV</sequence>
<evidence type="ECO:0000259" key="5">
    <source>
        <dbReference type="PROSITE" id="PS51063"/>
    </source>
</evidence>
<dbReference type="InterPro" id="IPR014710">
    <property type="entry name" value="RmlC-like_jellyroll"/>
</dbReference>
<accession>A0ABX2CPF0</accession>
<dbReference type="RefSeq" id="WP_172115607.1">
    <property type="nucleotide sequence ID" value="NZ_JABFDN010000033.1"/>
</dbReference>
<evidence type="ECO:0000256" key="3">
    <source>
        <dbReference type="ARBA" id="ARBA00023163"/>
    </source>
</evidence>
<keyword evidence="3" id="KW-0804">Transcription</keyword>